<dbReference type="GO" id="GO:0051537">
    <property type="term" value="F:2 iron, 2 sulfur cluster binding"/>
    <property type="evidence" value="ECO:0007669"/>
    <property type="project" value="UniProtKB-KW"/>
</dbReference>
<dbReference type="InterPro" id="IPR017941">
    <property type="entry name" value="Rieske_2Fe-2S"/>
</dbReference>
<keyword evidence="2" id="KW-0479">Metal-binding</keyword>
<dbReference type="RefSeq" id="WP_050046591.1">
    <property type="nucleotide sequence ID" value="NZ_JHEG04000001.1"/>
</dbReference>
<dbReference type="Pfam" id="PF00355">
    <property type="entry name" value="Rieske"/>
    <property type="match status" value="1"/>
</dbReference>
<dbReference type="AlphaFoldDB" id="A0A8S9TE23"/>
<dbReference type="Gene3D" id="3.90.380.10">
    <property type="entry name" value="Naphthalene 1,2-dioxygenase Alpha Subunit, Chain A, domain 1"/>
    <property type="match status" value="1"/>
</dbReference>
<comment type="caution">
    <text evidence="7">The sequence shown here is derived from an EMBL/GenBank/DDBJ whole genome shotgun (WGS) entry which is preliminary data.</text>
</comment>
<keyword evidence="7" id="KW-0223">Dioxygenase</keyword>
<reference evidence="7" key="2">
    <citation type="submission" date="2019-11" db="EMBL/GenBank/DDBJ databases">
        <title>Improved Assembly of Tolypothrix boutellei genome.</title>
        <authorList>
            <person name="Sarangi A.N."/>
            <person name="Mukherjee M."/>
            <person name="Ghosh S."/>
            <person name="Singh D."/>
            <person name="Das A."/>
            <person name="Kant S."/>
            <person name="Prusty A."/>
            <person name="Tripathy S."/>
        </authorList>
    </citation>
    <scope>NUCLEOTIDE SEQUENCE</scope>
    <source>
        <strain evidence="7">VB521301</strain>
    </source>
</reference>
<keyword evidence="1" id="KW-0001">2Fe-2S</keyword>
<feature type="domain" description="Rieske" evidence="6">
    <location>
        <begin position="9"/>
        <end position="114"/>
    </location>
</feature>
<proteinExistence type="predicted"/>
<dbReference type="PANTHER" id="PTHR21266">
    <property type="entry name" value="IRON-SULFUR DOMAIN CONTAINING PROTEIN"/>
    <property type="match status" value="1"/>
</dbReference>
<reference evidence="7" key="1">
    <citation type="journal article" date="2015" name="Genome Announc.">
        <title>Draft Genome Sequence of Tolypothrix boutellei Strain VB521301.</title>
        <authorList>
            <person name="Chandrababunaidu M.M."/>
            <person name="Singh D."/>
            <person name="Sen D."/>
            <person name="Bhan S."/>
            <person name="Das S."/>
            <person name="Gupta A."/>
            <person name="Adhikary S.P."/>
            <person name="Tripathy S."/>
        </authorList>
    </citation>
    <scope>NUCLEOTIDE SEQUENCE</scope>
    <source>
        <strain evidence="7">VB521301</strain>
    </source>
</reference>
<dbReference type="GO" id="GO:0004497">
    <property type="term" value="F:monooxygenase activity"/>
    <property type="evidence" value="ECO:0007669"/>
    <property type="project" value="UniProtKB-ARBA"/>
</dbReference>
<accession>A0A8S9TE23</accession>
<evidence type="ECO:0000256" key="5">
    <source>
        <dbReference type="ARBA" id="ARBA00023014"/>
    </source>
</evidence>
<dbReference type="Proteomes" id="UP000029738">
    <property type="component" value="Unassembled WGS sequence"/>
</dbReference>
<dbReference type="SUPFAM" id="SSF55961">
    <property type="entry name" value="Bet v1-like"/>
    <property type="match status" value="1"/>
</dbReference>
<dbReference type="GO" id="GO:0046872">
    <property type="term" value="F:metal ion binding"/>
    <property type="evidence" value="ECO:0007669"/>
    <property type="project" value="UniProtKB-KW"/>
</dbReference>
<protein>
    <submittedName>
        <fullName evidence="7">Aromatic ring-hydroxylating dioxygenase subunit alpha</fullName>
    </submittedName>
</protein>
<name>A0A8S9TE23_9CYAN</name>
<dbReference type="GO" id="GO:0051213">
    <property type="term" value="F:dioxygenase activity"/>
    <property type="evidence" value="ECO:0007669"/>
    <property type="project" value="UniProtKB-KW"/>
</dbReference>
<dbReference type="InterPro" id="IPR036922">
    <property type="entry name" value="Rieske_2Fe-2S_sf"/>
</dbReference>
<dbReference type="InterPro" id="IPR050584">
    <property type="entry name" value="Cholesterol_7-desaturase"/>
</dbReference>
<evidence type="ECO:0000256" key="3">
    <source>
        <dbReference type="ARBA" id="ARBA00023002"/>
    </source>
</evidence>
<evidence type="ECO:0000256" key="1">
    <source>
        <dbReference type="ARBA" id="ARBA00022714"/>
    </source>
</evidence>
<dbReference type="GO" id="GO:0016705">
    <property type="term" value="F:oxidoreductase activity, acting on paired donors, with incorporation or reduction of molecular oxygen"/>
    <property type="evidence" value="ECO:0007669"/>
    <property type="project" value="UniProtKB-ARBA"/>
</dbReference>
<keyword evidence="8" id="KW-1185">Reference proteome</keyword>
<keyword evidence="4" id="KW-0408">Iron</keyword>
<dbReference type="SUPFAM" id="SSF50022">
    <property type="entry name" value="ISP domain"/>
    <property type="match status" value="1"/>
</dbReference>
<evidence type="ECO:0000313" key="8">
    <source>
        <dbReference type="Proteomes" id="UP000029738"/>
    </source>
</evidence>
<dbReference type="EMBL" id="JHEG04000001">
    <property type="protein sequence ID" value="KAF3889729.1"/>
    <property type="molecule type" value="Genomic_DNA"/>
</dbReference>
<sequence>MFEILQNFWMPVLPVSELGESPVSVTLAGEKLVLFRTQSGEIRALRDRCSHRSAALSLGRVTPNGCIECPYHGWQFNGDGACVRVPFNDVNKINFSRLAVNSFPTQVIAGCVWIFTGEGKPPVLQIPDSLKLSETAYYIHQEIWKTHWTRAIEASLDFVHLPFVHRESFGQIAQSALESGDVLDLKVNDSGDRIEVFTPYAGVPPTFALEWQQPNLVMVKFDDLGFPVKREHFFAVPIDEHQTQCTIILQMAEGMDAQTQQFAAQEFIKPLVEDRVVVESQIGEIHAIAGECHVPTDKPTLLFRRWYHQTIARQLVLR</sequence>
<keyword evidence="3" id="KW-0560">Oxidoreductase</keyword>
<evidence type="ECO:0000313" key="7">
    <source>
        <dbReference type="EMBL" id="KAF3889729.1"/>
    </source>
</evidence>
<organism evidence="7 8">
    <name type="scientific">Tolypothrix bouteillei VB521301</name>
    <dbReference type="NCBI Taxonomy" id="1479485"/>
    <lineage>
        <taxon>Bacteria</taxon>
        <taxon>Bacillati</taxon>
        <taxon>Cyanobacteriota</taxon>
        <taxon>Cyanophyceae</taxon>
        <taxon>Nostocales</taxon>
        <taxon>Tolypothrichaceae</taxon>
        <taxon>Tolypothrix</taxon>
    </lineage>
</organism>
<evidence type="ECO:0000259" key="6">
    <source>
        <dbReference type="PROSITE" id="PS51296"/>
    </source>
</evidence>
<dbReference type="CDD" id="cd03469">
    <property type="entry name" value="Rieske_RO_Alpha_N"/>
    <property type="match status" value="1"/>
</dbReference>
<dbReference type="OrthoDB" id="477744at2"/>
<dbReference type="PANTHER" id="PTHR21266:SF59">
    <property type="entry name" value="BLR4922 PROTEIN"/>
    <property type="match status" value="1"/>
</dbReference>
<dbReference type="Gene3D" id="2.102.10.10">
    <property type="entry name" value="Rieske [2Fe-2S] iron-sulphur domain"/>
    <property type="match status" value="1"/>
</dbReference>
<evidence type="ECO:0000256" key="4">
    <source>
        <dbReference type="ARBA" id="ARBA00023004"/>
    </source>
</evidence>
<keyword evidence="5" id="KW-0411">Iron-sulfur</keyword>
<dbReference type="PROSITE" id="PS51296">
    <property type="entry name" value="RIESKE"/>
    <property type="match status" value="1"/>
</dbReference>
<gene>
    <name evidence="7" type="ORF">DA73_0400032845</name>
</gene>
<evidence type="ECO:0000256" key="2">
    <source>
        <dbReference type="ARBA" id="ARBA00022723"/>
    </source>
</evidence>